<feature type="region of interest" description="Disordered" evidence="7">
    <location>
        <begin position="96"/>
        <end position="122"/>
    </location>
</feature>
<evidence type="ECO:0000256" key="5">
    <source>
        <dbReference type="ARBA" id="ARBA00023006"/>
    </source>
</evidence>
<dbReference type="PANTHER" id="PTHR14957">
    <property type="entry name" value="UBIQUITIN-LIKE-CONJUGATING ENZYME ATG10"/>
    <property type="match status" value="1"/>
</dbReference>
<proteinExistence type="inferred from homology"/>
<dbReference type="Pfam" id="PF03987">
    <property type="entry name" value="Autophagy_act_C"/>
    <property type="match status" value="1"/>
</dbReference>
<keyword evidence="5" id="KW-0072">Autophagy</keyword>
<evidence type="ECO:0000256" key="7">
    <source>
        <dbReference type="SAM" id="MobiDB-lite"/>
    </source>
</evidence>
<dbReference type="InterPro" id="IPR007135">
    <property type="entry name" value="Atg3/Atg10"/>
</dbReference>
<dbReference type="EMBL" id="CP126210">
    <property type="protein sequence ID" value="WIA12257.1"/>
    <property type="molecule type" value="Genomic_DNA"/>
</dbReference>
<name>A0ABY8TVA8_TETOB</name>
<organism evidence="8 9">
    <name type="scientific">Tetradesmus obliquus</name>
    <name type="common">Green alga</name>
    <name type="synonym">Acutodesmus obliquus</name>
    <dbReference type="NCBI Taxonomy" id="3088"/>
    <lineage>
        <taxon>Eukaryota</taxon>
        <taxon>Viridiplantae</taxon>
        <taxon>Chlorophyta</taxon>
        <taxon>core chlorophytes</taxon>
        <taxon>Chlorophyceae</taxon>
        <taxon>CS clade</taxon>
        <taxon>Sphaeropleales</taxon>
        <taxon>Scenedesmaceae</taxon>
        <taxon>Tetradesmus</taxon>
    </lineage>
</organism>
<dbReference type="PANTHER" id="PTHR14957:SF1">
    <property type="entry name" value="UBIQUITIN-LIKE-CONJUGATING ENZYME ATG10"/>
    <property type="match status" value="1"/>
</dbReference>
<evidence type="ECO:0000256" key="3">
    <source>
        <dbReference type="ARBA" id="ARBA00022679"/>
    </source>
</evidence>
<evidence type="ECO:0000256" key="6">
    <source>
        <dbReference type="ARBA" id="ARBA00029833"/>
    </source>
</evidence>
<sequence>MPVTGQVISIVHHETYQVPVLYIRASELDGRPLALEQLLQELPGLQQCKEPNQADWTFITQVEHPLLRTSCFMLHPCQTAARMQLLLQQQLSSTPAGAAQGADAPCQEVPLEQPTDGSWSSQPALTAAAAAAAAAAAGVSGLEGRHSVGGLAGKCDAPLLLLYMRAWFGMLAGLLGIDMLPFFDA</sequence>
<protein>
    <recommendedName>
        <fullName evidence="2">Ubiquitin-like-conjugating enzyme ATG10</fullName>
    </recommendedName>
    <alternativeName>
        <fullName evidence="6">Autophagy-related protein 10</fullName>
    </alternativeName>
</protein>
<evidence type="ECO:0000256" key="1">
    <source>
        <dbReference type="ARBA" id="ARBA00005696"/>
    </source>
</evidence>
<keyword evidence="3" id="KW-0808">Transferase</keyword>
<gene>
    <name evidence="8" type="ORF">OEZ85_012322</name>
</gene>
<keyword evidence="9" id="KW-1185">Reference proteome</keyword>
<comment type="similarity">
    <text evidence="1">Belongs to the ATG10 family.</text>
</comment>
<evidence type="ECO:0000313" key="9">
    <source>
        <dbReference type="Proteomes" id="UP001244341"/>
    </source>
</evidence>
<reference evidence="8 9" key="1">
    <citation type="submission" date="2023-05" db="EMBL/GenBank/DDBJ databases">
        <title>A 100% complete, gapless, phased diploid assembly of the Scenedesmus obliquus UTEX 3031 genome.</title>
        <authorList>
            <person name="Biondi T.C."/>
            <person name="Hanschen E.R."/>
            <person name="Kwon T."/>
            <person name="Eng W."/>
            <person name="Kruse C.P.S."/>
            <person name="Koehler S.I."/>
            <person name="Kunde Y."/>
            <person name="Gleasner C.D."/>
            <person name="You Mak K.T."/>
            <person name="Polle J."/>
            <person name="Hovde B.T."/>
            <person name="Starkenburg S.R."/>
        </authorList>
    </citation>
    <scope>NUCLEOTIDE SEQUENCE [LARGE SCALE GENOMIC DNA]</scope>
    <source>
        <strain evidence="8 9">DOE0152z</strain>
    </source>
</reference>
<accession>A0ABY8TVA8</accession>
<dbReference type="Gene3D" id="3.30.1460.50">
    <property type="match status" value="1"/>
</dbReference>
<keyword evidence="4" id="KW-0833">Ubl conjugation pathway</keyword>
<evidence type="ECO:0000256" key="4">
    <source>
        <dbReference type="ARBA" id="ARBA00022786"/>
    </source>
</evidence>
<evidence type="ECO:0000313" key="8">
    <source>
        <dbReference type="EMBL" id="WIA12257.1"/>
    </source>
</evidence>
<evidence type="ECO:0000256" key="2">
    <source>
        <dbReference type="ARBA" id="ARBA00021099"/>
    </source>
</evidence>
<dbReference type="Proteomes" id="UP001244341">
    <property type="component" value="Chromosome 3b"/>
</dbReference>